<organism evidence="3 4">
    <name type="scientific">Dactylosporangium darangshiense</name>
    <dbReference type="NCBI Taxonomy" id="579108"/>
    <lineage>
        <taxon>Bacteria</taxon>
        <taxon>Bacillati</taxon>
        <taxon>Actinomycetota</taxon>
        <taxon>Actinomycetes</taxon>
        <taxon>Micromonosporales</taxon>
        <taxon>Micromonosporaceae</taxon>
        <taxon>Dactylosporangium</taxon>
    </lineage>
</organism>
<proteinExistence type="predicted"/>
<gene>
    <name evidence="3" type="ORF">GCM10022255_034600</name>
</gene>
<dbReference type="EMBL" id="BAABAT010000008">
    <property type="protein sequence ID" value="GAA4249652.1"/>
    <property type="molecule type" value="Genomic_DNA"/>
</dbReference>
<evidence type="ECO:0008006" key="5">
    <source>
        <dbReference type="Google" id="ProtNLM"/>
    </source>
</evidence>
<feature type="compositionally biased region" description="Basic and acidic residues" evidence="2">
    <location>
        <begin position="15"/>
        <end position="27"/>
    </location>
</feature>
<sequence>MTLRNGWTPDSNGHGSRDGAAAERHSETTPPQPATFAPLGTTSPTEAAPALPAGAGIALPAEAAASLPAGAATALPTAATPALPTAAATALPTEATPALPAGAATALLAGAGIALPAGATVVVTGGTSGLGREVVRRLAGDGYRVITVGRDPTRVEALRIQRGTAGPHNVAIAAVGDLSTAAGCRSFAEFVAAQTDHVAALINNAGVMSPRRVETADGLELNFAVHHLAPFVLTSALLPLLRRFPAARVVNVNSAGHQTSLGGHHNPTLDFDDLQSRRGYDPFLAYSRSKLANLLFTYELARRHGTELVVNALHPGVVRTDLGRQWPRLQVAAMQVFALSPARAAGPVASLAIGPVGTQGAYYDRSTPVRSSPPSYDRNAASHLWQLTEALSG</sequence>
<name>A0ABP8D853_9ACTN</name>
<feature type="region of interest" description="Disordered" evidence="2">
    <location>
        <begin position="1"/>
        <end position="49"/>
    </location>
</feature>
<dbReference type="SUPFAM" id="SSF51735">
    <property type="entry name" value="NAD(P)-binding Rossmann-fold domains"/>
    <property type="match status" value="1"/>
</dbReference>
<keyword evidence="4" id="KW-1185">Reference proteome</keyword>
<dbReference type="InterPro" id="IPR036291">
    <property type="entry name" value="NAD(P)-bd_dom_sf"/>
</dbReference>
<protein>
    <recommendedName>
        <fullName evidence="5">Short-chain dehydrogenase/reductase SDR</fullName>
    </recommendedName>
</protein>
<dbReference type="PRINTS" id="PR00081">
    <property type="entry name" value="GDHRDH"/>
</dbReference>
<evidence type="ECO:0000313" key="4">
    <source>
        <dbReference type="Proteomes" id="UP001500620"/>
    </source>
</evidence>
<dbReference type="Proteomes" id="UP001500620">
    <property type="component" value="Unassembled WGS sequence"/>
</dbReference>
<evidence type="ECO:0000256" key="2">
    <source>
        <dbReference type="SAM" id="MobiDB-lite"/>
    </source>
</evidence>
<accession>A0ABP8D853</accession>
<dbReference type="RefSeq" id="WP_345127910.1">
    <property type="nucleotide sequence ID" value="NZ_BAABAT010000008.1"/>
</dbReference>
<evidence type="ECO:0000313" key="3">
    <source>
        <dbReference type="EMBL" id="GAA4249652.1"/>
    </source>
</evidence>
<dbReference type="PANTHER" id="PTHR43157">
    <property type="entry name" value="PHOSPHATIDYLINOSITOL-GLYCAN BIOSYNTHESIS CLASS F PROTEIN-RELATED"/>
    <property type="match status" value="1"/>
</dbReference>
<dbReference type="InterPro" id="IPR002347">
    <property type="entry name" value="SDR_fam"/>
</dbReference>
<dbReference type="Pfam" id="PF00106">
    <property type="entry name" value="adh_short"/>
    <property type="match status" value="1"/>
</dbReference>
<dbReference type="PANTHER" id="PTHR43157:SF31">
    <property type="entry name" value="PHOSPHATIDYLINOSITOL-GLYCAN BIOSYNTHESIS CLASS F PROTEIN"/>
    <property type="match status" value="1"/>
</dbReference>
<dbReference type="Gene3D" id="3.40.50.720">
    <property type="entry name" value="NAD(P)-binding Rossmann-like Domain"/>
    <property type="match status" value="1"/>
</dbReference>
<comment type="caution">
    <text evidence="3">The sequence shown here is derived from an EMBL/GenBank/DDBJ whole genome shotgun (WGS) entry which is preliminary data.</text>
</comment>
<evidence type="ECO:0000256" key="1">
    <source>
        <dbReference type="ARBA" id="ARBA00023002"/>
    </source>
</evidence>
<keyword evidence="1" id="KW-0560">Oxidoreductase</keyword>
<reference evidence="4" key="1">
    <citation type="journal article" date="2019" name="Int. J. Syst. Evol. Microbiol.">
        <title>The Global Catalogue of Microorganisms (GCM) 10K type strain sequencing project: providing services to taxonomists for standard genome sequencing and annotation.</title>
        <authorList>
            <consortium name="The Broad Institute Genomics Platform"/>
            <consortium name="The Broad Institute Genome Sequencing Center for Infectious Disease"/>
            <person name="Wu L."/>
            <person name="Ma J."/>
        </authorList>
    </citation>
    <scope>NUCLEOTIDE SEQUENCE [LARGE SCALE GENOMIC DNA]</scope>
    <source>
        <strain evidence="4">JCM 17441</strain>
    </source>
</reference>